<feature type="region of interest" description="Disordered" evidence="2">
    <location>
        <begin position="1"/>
        <end position="35"/>
    </location>
</feature>
<dbReference type="InterPro" id="IPR011989">
    <property type="entry name" value="ARM-like"/>
</dbReference>
<feature type="repeat" description="HEAT" evidence="1">
    <location>
        <begin position="75"/>
        <end position="110"/>
    </location>
</feature>
<dbReference type="InterPro" id="IPR021133">
    <property type="entry name" value="HEAT_type_2"/>
</dbReference>
<dbReference type="InterPro" id="IPR016024">
    <property type="entry name" value="ARM-type_fold"/>
</dbReference>
<evidence type="ECO:0000256" key="1">
    <source>
        <dbReference type="PROSITE-ProRule" id="PRU00103"/>
    </source>
</evidence>
<dbReference type="Gene3D" id="1.25.10.10">
    <property type="entry name" value="Leucine-rich Repeat Variant"/>
    <property type="match status" value="1"/>
</dbReference>
<dbReference type="GO" id="GO:0008287">
    <property type="term" value="C:protein serine/threonine phosphatase complex"/>
    <property type="evidence" value="ECO:0007669"/>
    <property type="project" value="TreeGrafter"/>
</dbReference>
<dbReference type="SUPFAM" id="SSF48371">
    <property type="entry name" value="ARM repeat"/>
    <property type="match status" value="1"/>
</dbReference>
<dbReference type="Proteomes" id="UP000887566">
    <property type="component" value="Unplaced"/>
</dbReference>
<keyword evidence="3" id="KW-1185">Reference proteome</keyword>
<name>A0A914WT00_9BILA</name>
<dbReference type="PROSITE" id="PS50077">
    <property type="entry name" value="HEAT_REPEAT"/>
    <property type="match status" value="1"/>
</dbReference>
<reference evidence="4" key="1">
    <citation type="submission" date="2022-11" db="UniProtKB">
        <authorList>
            <consortium name="WormBaseParasite"/>
        </authorList>
    </citation>
    <scope>IDENTIFICATION</scope>
</reference>
<dbReference type="InterPro" id="IPR039918">
    <property type="entry name" value="PPP4R4"/>
</dbReference>
<proteinExistence type="predicted"/>
<dbReference type="AlphaFoldDB" id="A0A914WT00"/>
<sequence>MYTRLAGVDDSQQQPANRARQGPLPIMTQSDPEGLSLLQPNGTEDPGHVACRRMCAYNFPCMVMMFGADAFRETLLPILETLCVDPDEAVRSAIAAGFHELVVLLPDEMTLITPFIELIRGGEADVVGHLTRRMDRILPCLYRCALQLEQADANGNVQQYEQPTTRTFFIEFSVD</sequence>
<evidence type="ECO:0000256" key="2">
    <source>
        <dbReference type="SAM" id="MobiDB-lite"/>
    </source>
</evidence>
<dbReference type="WBParaSite" id="PSAMB.scaffold4763size13610.g25131.t1">
    <property type="protein sequence ID" value="PSAMB.scaffold4763size13610.g25131.t1"/>
    <property type="gene ID" value="PSAMB.scaffold4763size13610.g25131"/>
</dbReference>
<dbReference type="GO" id="GO:0005829">
    <property type="term" value="C:cytosol"/>
    <property type="evidence" value="ECO:0007669"/>
    <property type="project" value="TreeGrafter"/>
</dbReference>
<evidence type="ECO:0000313" key="3">
    <source>
        <dbReference type="Proteomes" id="UP000887566"/>
    </source>
</evidence>
<dbReference type="PANTHER" id="PTHR21467:SF0">
    <property type="entry name" value="SERINE_THREONINE-PROTEIN PHOSPHATASE 4 REGULATORY SUBUNIT 4"/>
    <property type="match status" value="1"/>
</dbReference>
<dbReference type="PANTHER" id="PTHR21467">
    <property type="entry name" value="PROTEIN PHOSPHATASE 4 REGULATORY SUBUNIT 4 PPP4R4"/>
    <property type="match status" value="1"/>
</dbReference>
<organism evidence="3 4">
    <name type="scientific">Plectus sambesii</name>
    <dbReference type="NCBI Taxonomy" id="2011161"/>
    <lineage>
        <taxon>Eukaryota</taxon>
        <taxon>Metazoa</taxon>
        <taxon>Ecdysozoa</taxon>
        <taxon>Nematoda</taxon>
        <taxon>Chromadorea</taxon>
        <taxon>Plectida</taxon>
        <taxon>Plectina</taxon>
        <taxon>Plectoidea</taxon>
        <taxon>Plectidae</taxon>
        <taxon>Plectus</taxon>
    </lineage>
</organism>
<protein>
    <submittedName>
        <fullName evidence="4">Uncharacterized protein</fullName>
    </submittedName>
</protein>
<evidence type="ECO:0000313" key="4">
    <source>
        <dbReference type="WBParaSite" id="PSAMB.scaffold4763size13610.g25131.t1"/>
    </source>
</evidence>
<dbReference type="GO" id="GO:0019888">
    <property type="term" value="F:protein phosphatase regulator activity"/>
    <property type="evidence" value="ECO:0007669"/>
    <property type="project" value="TreeGrafter"/>
</dbReference>
<accession>A0A914WT00</accession>